<dbReference type="CDD" id="cd00090">
    <property type="entry name" value="HTH_ARSR"/>
    <property type="match status" value="1"/>
</dbReference>
<accession>A0A2H0W1B8</accession>
<dbReference type="InterPro" id="IPR036388">
    <property type="entry name" value="WH-like_DNA-bd_sf"/>
</dbReference>
<comment type="caution">
    <text evidence="2">The sequence shown here is derived from an EMBL/GenBank/DDBJ whole genome shotgun (WGS) entry which is preliminary data.</text>
</comment>
<feature type="domain" description="Transcription regulator TrmB N-terminal" evidence="1">
    <location>
        <begin position="7"/>
        <end position="68"/>
    </location>
</feature>
<dbReference type="Proteomes" id="UP000230935">
    <property type="component" value="Unassembled WGS sequence"/>
</dbReference>
<dbReference type="AlphaFoldDB" id="A0A2H0W1B8"/>
<proteinExistence type="predicted"/>
<evidence type="ECO:0000313" key="2">
    <source>
        <dbReference type="EMBL" id="PIS05153.1"/>
    </source>
</evidence>
<dbReference type="InterPro" id="IPR002831">
    <property type="entry name" value="Tscrpt_reg_TrmB_N"/>
</dbReference>
<reference evidence="3" key="1">
    <citation type="submission" date="2017-09" db="EMBL/GenBank/DDBJ databases">
        <title>Depth-based differentiation of microbial function through sediment-hosted aquifers and enrichment of novel symbionts in the deep terrestrial subsurface.</title>
        <authorList>
            <person name="Probst A.J."/>
            <person name="Ladd B."/>
            <person name="Jarett J.K."/>
            <person name="Geller-Mcgrath D.E."/>
            <person name="Sieber C.M.K."/>
            <person name="Emerson J.B."/>
            <person name="Anantharaman K."/>
            <person name="Thomas B.C."/>
            <person name="Malmstrom R."/>
            <person name="Stieglmeier M."/>
            <person name="Klingl A."/>
            <person name="Woyke T."/>
            <person name="Ryan C.M."/>
            <person name="Banfield J.F."/>
        </authorList>
    </citation>
    <scope>NUCLEOTIDE SEQUENCE [LARGE SCALE GENOMIC DNA]</scope>
</reference>
<name>A0A2H0W1B8_9BACT</name>
<gene>
    <name evidence="2" type="ORF">COT81_02625</name>
</gene>
<dbReference type="EMBL" id="PEZZ01000018">
    <property type="protein sequence ID" value="PIS05153.1"/>
    <property type="molecule type" value="Genomic_DNA"/>
</dbReference>
<organism evidence="2 3">
    <name type="scientific">Candidatus Buchananbacteria bacterium CG10_big_fil_rev_8_21_14_0_10_42_9</name>
    <dbReference type="NCBI Taxonomy" id="1974526"/>
    <lineage>
        <taxon>Bacteria</taxon>
        <taxon>Candidatus Buchananiibacteriota</taxon>
    </lineage>
</organism>
<evidence type="ECO:0000259" key="1">
    <source>
        <dbReference type="Pfam" id="PF01978"/>
    </source>
</evidence>
<dbReference type="PANTHER" id="PTHR34293:SF1">
    <property type="entry name" value="HTH-TYPE TRANSCRIPTIONAL REGULATOR TRMBL2"/>
    <property type="match status" value="1"/>
</dbReference>
<sequence length="247" mass="28112">MEVIPILKQFGLSEKEIIIYLCLLETGPHSVRNLAEKTKINRGTTYDILKSLIDLGLVGYYHKATKQYFIAEDPAKLNNAIDQKLQNLNEVKERINQVIPSLKSLYDQAGEKPVVKYYEGHQGIKTIFNDVLETVDQLSSKEYLVFSTSTIKDHLYKAFPNFTKQRISKKIRVKVIAVGHGGTTAELAEVKSLSPREGSPTYIIVYHDKVVMISLSSKDEPRGIIIEDPALAATQRQLFEYIWRNIR</sequence>
<protein>
    <submittedName>
        <fullName evidence="2">Transcriptional regulator</fullName>
    </submittedName>
</protein>
<dbReference type="InterPro" id="IPR011991">
    <property type="entry name" value="ArsR-like_HTH"/>
</dbReference>
<dbReference type="SUPFAM" id="SSF46785">
    <property type="entry name" value="Winged helix' DNA-binding domain"/>
    <property type="match status" value="1"/>
</dbReference>
<evidence type="ECO:0000313" key="3">
    <source>
        <dbReference type="Proteomes" id="UP000230935"/>
    </source>
</evidence>
<dbReference type="PANTHER" id="PTHR34293">
    <property type="entry name" value="HTH-TYPE TRANSCRIPTIONAL REGULATOR TRMBL2"/>
    <property type="match status" value="1"/>
</dbReference>
<dbReference type="Pfam" id="PF01978">
    <property type="entry name" value="TrmB"/>
    <property type="match status" value="1"/>
</dbReference>
<dbReference type="InterPro" id="IPR051797">
    <property type="entry name" value="TrmB-like"/>
</dbReference>
<dbReference type="InterPro" id="IPR036390">
    <property type="entry name" value="WH_DNA-bd_sf"/>
</dbReference>
<dbReference type="Gene3D" id="1.10.10.10">
    <property type="entry name" value="Winged helix-like DNA-binding domain superfamily/Winged helix DNA-binding domain"/>
    <property type="match status" value="1"/>
</dbReference>